<proteinExistence type="predicted"/>
<organism evidence="1 2">
    <name type="scientific">Streptomyces chartreusis</name>
    <dbReference type="NCBI Taxonomy" id="1969"/>
    <lineage>
        <taxon>Bacteria</taxon>
        <taxon>Bacillati</taxon>
        <taxon>Actinomycetota</taxon>
        <taxon>Actinomycetes</taxon>
        <taxon>Kitasatosporales</taxon>
        <taxon>Streptomycetaceae</taxon>
        <taxon>Streptomyces</taxon>
    </lineage>
</organism>
<protein>
    <submittedName>
        <fullName evidence="1">Uncharacterized protein</fullName>
    </submittedName>
</protein>
<keyword evidence="2" id="KW-1185">Reference proteome</keyword>
<gene>
    <name evidence="1" type="ORF">HUT05_29125</name>
</gene>
<dbReference type="EMBL" id="CP056041">
    <property type="protein sequence ID" value="QKZ21054.1"/>
    <property type="molecule type" value="Genomic_DNA"/>
</dbReference>
<dbReference type="AlphaFoldDB" id="A0A7H8TCG9"/>
<accession>A0A7H8TCG9</accession>
<evidence type="ECO:0000313" key="1">
    <source>
        <dbReference type="EMBL" id="QKZ21054.1"/>
    </source>
</evidence>
<dbReference type="Proteomes" id="UP000509418">
    <property type="component" value="Chromosome"/>
</dbReference>
<name>A0A7H8TCG9_STRCX</name>
<sequence>MGYEVELLAEAGDRKDIHKLAVSLVRSNRPLAMELFATISSDGFDRQALRLIAERETDMI</sequence>
<evidence type="ECO:0000313" key="2">
    <source>
        <dbReference type="Proteomes" id="UP000509418"/>
    </source>
</evidence>
<dbReference type="RefSeq" id="WP_176576830.1">
    <property type="nucleotide sequence ID" value="NZ_CP056041.1"/>
</dbReference>
<reference evidence="1 2" key="1">
    <citation type="submission" date="2020-06" db="EMBL/GenBank/DDBJ databases">
        <title>Genome mining for natural products.</title>
        <authorList>
            <person name="Zhang B."/>
            <person name="Shi J."/>
            <person name="Ge H."/>
        </authorList>
    </citation>
    <scope>NUCLEOTIDE SEQUENCE [LARGE SCALE GENOMIC DNA]</scope>
    <source>
        <strain evidence="1 2">NA02069</strain>
    </source>
</reference>